<reference evidence="1" key="1">
    <citation type="submission" date="2021-01" db="EMBL/GenBank/DDBJ databases">
        <title>Whole genome shotgun sequence of Actinoplanes siamensis NBRC 109076.</title>
        <authorList>
            <person name="Komaki H."/>
            <person name="Tamura T."/>
        </authorList>
    </citation>
    <scope>NUCLEOTIDE SEQUENCE</scope>
    <source>
        <strain evidence="1">NBRC 109076</strain>
    </source>
</reference>
<dbReference type="RefSeq" id="WP_203684036.1">
    <property type="nucleotide sequence ID" value="NZ_BOMW01000066.1"/>
</dbReference>
<keyword evidence="2" id="KW-1185">Reference proteome</keyword>
<accession>A0A919ND88</accession>
<comment type="caution">
    <text evidence="1">The sequence shown here is derived from an EMBL/GenBank/DDBJ whole genome shotgun (WGS) entry which is preliminary data.</text>
</comment>
<gene>
    <name evidence="1" type="ORF">Asi03nite_62250</name>
</gene>
<dbReference type="EMBL" id="BOMW01000066">
    <property type="protein sequence ID" value="GIF08687.1"/>
    <property type="molecule type" value="Genomic_DNA"/>
</dbReference>
<protein>
    <submittedName>
        <fullName evidence="1">Uncharacterized protein</fullName>
    </submittedName>
</protein>
<dbReference type="AlphaFoldDB" id="A0A919ND88"/>
<proteinExistence type="predicted"/>
<dbReference type="Proteomes" id="UP000629619">
    <property type="component" value="Unassembled WGS sequence"/>
</dbReference>
<evidence type="ECO:0000313" key="1">
    <source>
        <dbReference type="EMBL" id="GIF08687.1"/>
    </source>
</evidence>
<evidence type="ECO:0000313" key="2">
    <source>
        <dbReference type="Proteomes" id="UP000629619"/>
    </source>
</evidence>
<sequence length="94" mass="10017">MNELTSEMIRAYVEATGEPNWSMPPRHLDGLAAVAALAGRPAAAPHRCADCGRSARQLTAVPDGDATVWLGPTCLRRRRDAAAVRQALPIGGER</sequence>
<organism evidence="1 2">
    <name type="scientific">Actinoplanes siamensis</name>
    <dbReference type="NCBI Taxonomy" id="1223317"/>
    <lineage>
        <taxon>Bacteria</taxon>
        <taxon>Bacillati</taxon>
        <taxon>Actinomycetota</taxon>
        <taxon>Actinomycetes</taxon>
        <taxon>Micromonosporales</taxon>
        <taxon>Micromonosporaceae</taxon>
        <taxon>Actinoplanes</taxon>
    </lineage>
</organism>
<name>A0A919ND88_9ACTN</name>